<dbReference type="EMBL" id="WJXA01000007">
    <property type="protein sequence ID" value="KAF7137314.1"/>
    <property type="molecule type" value="Genomic_DNA"/>
</dbReference>
<dbReference type="OrthoDB" id="68611at2759"/>
<name>A0A834LJZ0_RHOSS</name>
<dbReference type="GO" id="GO:0016020">
    <property type="term" value="C:membrane"/>
    <property type="evidence" value="ECO:0007669"/>
    <property type="project" value="UniProtKB-SubCell"/>
</dbReference>
<dbReference type="InterPro" id="IPR020966">
    <property type="entry name" value="ALMT"/>
</dbReference>
<accession>A0A834LJZ0</accession>
<dbReference type="Proteomes" id="UP000626092">
    <property type="component" value="Unassembled WGS sequence"/>
</dbReference>
<dbReference type="AlphaFoldDB" id="A0A834LJZ0"/>
<dbReference type="GO" id="GO:0015743">
    <property type="term" value="P:malate transport"/>
    <property type="evidence" value="ECO:0007669"/>
    <property type="project" value="InterPro"/>
</dbReference>
<comment type="subcellular location">
    <subcellularLocation>
        <location evidence="1">Membrane</location>
        <topology evidence="1">Multi-pass membrane protein</topology>
    </subcellularLocation>
</comment>
<keyword evidence="5 9" id="KW-1133">Transmembrane helix</keyword>
<keyword evidence="8" id="KW-0407">Ion channel</keyword>
<evidence type="ECO:0000313" key="10">
    <source>
        <dbReference type="EMBL" id="KAF7137314.1"/>
    </source>
</evidence>
<dbReference type="GO" id="GO:0034220">
    <property type="term" value="P:monoatomic ion transmembrane transport"/>
    <property type="evidence" value="ECO:0007669"/>
    <property type="project" value="UniProtKB-KW"/>
</dbReference>
<keyword evidence="3" id="KW-0813">Transport</keyword>
<evidence type="ECO:0008006" key="12">
    <source>
        <dbReference type="Google" id="ProtNLM"/>
    </source>
</evidence>
<feature type="transmembrane region" description="Helical" evidence="9">
    <location>
        <begin position="154"/>
        <end position="172"/>
    </location>
</feature>
<evidence type="ECO:0000256" key="3">
    <source>
        <dbReference type="ARBA" id="ARBA00022448"/>
    </source>
</evidence>
<keyword evidence="7 9" id="KW-0472">Membrane</keyword>
<evidence type="ECO:0000256" key="6">
    <source>
        <dbReference type="ARBA" id="ARBA00023065"/>
    </source>
</evidence>
<dbReference type="Pfam" id="PF11744">
    <property type="entry name" value="ALMT"/>
    <property type="match status" value="2"/>
</dbReference>
<gene>
    <name evidence="10" type="ORF">RHSIM_Rhsim07G0042600</name>
</gene>
<evidence type="ECO:0000313" key="11">
    <source>
        <dbReference type="Proteomes" id="UP000626092"/>
    </source>
</evidence>
<evidence type="ECO:0000256" key="5">
    <source>
        <dbReference type="ARBA" id="ARBA00022989"/>
    </source>
</evidence>
<protein>
    <recommendedName>
        <fullName evidence="12">Aluminum-activated malate transporter</fullName>
    </recommendedName>
</protein>
<keyword evidence="6" id="KW-0406">Ion transport</keyword>
<comment type="similarity">
    <text evidence="2">Belongs to the aromatic acid exporter (TC 2.A.85) family.</text>
</comment>
<sequence length="510" mass="56029">MSPCRGLNRVCRARQIVGSIYIVAGVAGKRGDGKCGGVVGGESSEDRKRGGGGETGVVPGKGAGFAWLNGVPVGAVVSRDGSEQLDMGRATLYKGINRGIGTLAALSFALLIEIVARHVGHIGCAISIGFSVFLTGAFTTYMRFIPAMRKHCDNGLIVFLLTFNLITVGSYHDDNVFHSAIQRIYTIAIGCGICIITSLLILPNWSGEDLHSSIISKFEDLAKVIQGMACVEEYFQVPDTKDASKSSKTTALEKSYEEIFQCNSTEESLATFASWEPRHSRYCYPWKQYVHLGTVLRRLAYTAFALHGCLESHVQAPQTVRALFKEPCKHVAEEIVKVLSGLAETIKKHHHFSAHISDHLHEALEELDASIKTQPQLFLTSNPTKTEAAKPFEILGSQIRGPEQLKIMNRTTSKTVIARLEFSEALPFSAFVSLLIETVAWLDLVIEEVEELAKVAHFKEFHEEDDSIEIKVDEGSSENPKGCKDIQILTGNLMTENLQFLLSKLNRSDK</sequence>
<evidence type="ECO:0000256" key="2">
    <source>
        <dbReference type="ARBA" id="ARBA00007079"/>
    </source>
</evidence>
<reference evidence="10" key="1">
    <citation type="submission" date="2019-11" db="EMBL/GenBank/DDBJ databases">
        <authorList>
            <person name="Liu Y."/>
            <person name="Hou J."/>
            <person name="Li T.-Q."/>
            <person name="Guan C.-H."/>
            <person name="Wu X."/>
            <person name="Wu H.-Z."/>
            <person name="Ling F."/>
            <person name="Zhang R."/>
            <person name="Shi X.-G."/>
            <person name="Ren J.-P."/>
            <person name="Chen E.-F."/>
            <person name="Sun J.-M."/>
        </authorList>
    </citation>
    <scope>NUCLEOTIDE SEQUENCE</scope>
    <source>
        <strain evidence="10">Adult_tree_wgs_1</strain>
        <tissue evidence="10">Leaves</tissue>
    </source>
</reference>
<evidence type="ECO:0000256" key="7">
    <source>
        <dbReference type="ARBA" id="ARBA00023136"/>
    </source>
</evidence>
<keyword evidence="11" id="KW-1185">Reference proteome</keyword>
<keyword evidence="4 9" id="KW-0812">Transmembrane</keyword>
<feature type="transmembrane region" description="Helical" evidence="9">
    <location>
        <begin position="95"/>
        <end position="112"/>
    </location>
</feature>
<feature type="transmembrane region" description="Helical" evidence="9">
    <location>
        <begin position="118"/>
        <end position="142"/>
    </location>
</feature>
<evidence type="ECO:0000256" key="4">
    <source>
        <dbReference type="ARBA" id="ARBA00022692"/>
    </source>
</evidence>
<feature type="transmembrane region" description="Helical" evidence="9">
    <location>
        <begin position="184"/>
        <end position="202"/>
    </location>
</feature>
<proteinExistence type="inferred from homology"/>
<evidence type="ECO:0000256" key="8">
    <source>
        <dbReference type="ARBA" id="ARBA00023303"/>
    </source>
</evidence>
<comment type="caution">
    <text evidence="10">The sequence shown here is derived from an EMBL/GenBank/DDBJ whole genome shotgun (WGS) entry which is preliminary data.</text>
</comment>
<dbReference type="PANTHER" id="PTHR31086">
    <property type="entry name" value="ALUMINUM-ACTIVATED MALATE TRANSPORTER 10"/>
    <property type="match status" value="1"/>
</dbReference>
<organism evidence="10 11">
    <name type="scientific">Rhododendron simsii</name>
    <name type="common">Sims's rhododendron</name>
    <dbReference type="NCBI Taxonomy" id="118357"/>
    <lineage>
        <taxon>Eukaryota</taxon>
        <taxon>Viridiplantae</taxon>
        <taxon>Streptophyta</taxon>
        <taxon>Embryophyta</taxon>
        <taxon>Tracheophyta</taxon>
        <taxon>Spermatophyta</taxon>
        <taxon>Magnoliopsida</taxon>
        <taxon>eudicotyledons</taxon>
        <taxon>Gunneridae</taxon>
        <taxon>Pentapetalae</taxon>
        <taxon>asterids</taxon>
        <taxon>Ericales</taxon>
        <taxon>Ericaceae</taxon>
        <taxon>Ericoideae</taxon>
        <taxon>Rhodoreae</taxon>
        <taxon>Rhododendron</taxon>
    </lineage>
</organism>
<evidence type="ECO:0000256" key="1">
    <source>
        <dbReference type="ARBA" id="ARBA00004141"/>
    </source>
</evidence>
<evidence type="ECO:0000256" key="9">
    <source>
        <dbReference type="SAM" id="Phobius"/>
    </source>
</evidence>